<dbReference type="AlphaFoldDB" id="A0A9W4U901"/>
<sequence length="50" mass="5452">MKAASEAEHLKSSIPTRDRGGERRAYVLCRAQPTLSSGSALPTIQPLRIM</sequence>
<keyword evidence="3" id="KW-1185">Reference proteome</keyword>
<dbReference type="Proteomes" id="UP001152607">
    <property type="component" value="Unassembled WGS sequence"/>
</dbReference>
<proteinExistence type="predicted"/>
<feature type="region of interest" description="Disordered" evidence="1">
    <location>
        <begin position="1"/>
        <end position="22"/>
    </location>
</feature>
<dbReference type="EMBL" id="CAOQHR010000002">
    <property type="protein sequence ID" value="CAI6302563.1"/>
    <property type="molecule type" value="Genomic_DNA"/>
</dbReference>
<organism evidence="2 3">
    <name type="scientific">Periconia digitata</name>
    <dbReference type="NCBI Taxonomy" id="1303443"/>
    <lineage>
        <taxon>Eukaryota</taxon>
        <taxon>Fungi</taxon>
        <taxon>Dikarya</taxon>
        <taxon>Ascomycota</taxon>
        <taxon>Pezizomycotina</taxon>
        <taxon>Dothideomycetes</taxon>
        <taxon>Pleosporomycetidae</taxon>
        <taxon>Pleosporales</taxon>
        <taxon>Massarineae</taxon>
        <taxon>Periconiaceae</taxon>
        <taxon>Periconia</taxon>
    </lineage>
</organism>
<evidence type="ECO:0000313" key="2">
    <source>
        <dbReference type="EMBL" id="CAI6302563.1"/>
    </source>
</evidence>
<name>A0A9W4U901_9PLEO</name>
<comment type="caution">
    <text evidence="2">The sequence shown here is derived from an EMBL/GenBank/DDBJ whole genome shotgun (WGS) entry which is preliminary data.</text>
</comment>
<reference evidence="2" key="1">
    <citation type="submission" date="2023-01" db="EMBL/GenBank/DDBJ databases">
        <authorList>
            <person name="Van Ghelder C."/>
            <person name="Rancurel C."/>
        </authorList>
    </citation>
    <scope>NUCLEOTIDE SEQUENCE</scope>
    <source>
        <strain evidence="2">CNCM I-4278</strain>
    </source>
</reference>
<accession>A0A9W4U901</accession>
<evidence type="ECO:0000313" key="3">
    <source>
        <dbReference type="Proteomes" id="UP001152607"/>
    </source>
</evidence>
<gene>
    <name evidence="2" type="ORF">PDIGIT_LOCUS2892</name>
</gene>
<evidence type="ECO:0000256" key="1">
    <source>
        <dbReference type="SAM" id="MobiDB-lite"/>
    </source>
</evidence>
<protein>
    <submittedName>
        <fullName evidence="2">Uncharacterized protein</fullName>
    </submittedName>
</protein>